<protein>
    <submittedName>
        <fullName evidence="3">ATP-binding protein</fullName>
    </submittedName>
</protein>
<name>A0ABS2V2G2_9ACTN</name>
<dbReference type="CDD" id="cd16936">
    <property type="entry name" value="HATPase_RsbW-like"/>
    <property type="match status" value="1"/>
</dbReference>
<dbReference type="EMBL" id="JAFEJA010000002">
    <property type="protein sequence ID" value="MBM9623879.1"/>
    <property type="molecule type" value="Genomic_DNA"/>
</dbReference>
<evidence type="ECO:0000313" key="4">
    <source>
        <dbReference type="Proteomes" id="UP000664109"/>
    </source>
</evidence>
<evidence type="ECO:0000256" key="1">
    <source>
        <dbReference type="ARBA" id="ARBA00022527"/>
    </source>
</evidence>
<proteinExistence type="predicted"/>
<sequence>MPRAQVALDGSGACIGQARDAAAAFLAREWDEGRFTVSKRTAELTGLVVSELVTNAIKYAPGPVLLDLLIAEDTVEVSVWDTDPVLPAARAADPARVGQHGLEIVTAVARRMSAVSKGMGKCITVALALADDTTPRTA</sequence>
<comment type="caution">
    <text evidence="3">The sequence shown here is derived from an EMBL/GenBank/DDBJ whole genome shotgun (WGS) entry which is preliminary data.</text>
</comment>
<keyword evidence="1" id="KW-0808">Transferase</keyword>
<accession>A0ABS2V2G2</accession>
<keyword evidence="3" id="KW-0547">Nucleotide-binding</keyword>
<reference evidence="3 4" key="1">
    <citation type="journal article" date="2016" name="Arch. Microbiol.">
        <title>Streptomyces zhihengii sp. nov., isolated from rhizospheric soil of Psammosilene tunicoides.</title>
        <authorList>
            <person name="Huang M.J."/>
            <person name="Fei J.J."/>
            <person name="Salam N."/>
            <person name="Kim C.J."/>
            <person name="Hozzein W.N."/>
            <person name="Xiao M."/>
            <person name="Huang H.Q."/>
            <person name="Li W.J."/>
        </authorList>
    </citation>
    <scope>NUCLEOTIDE SEQUENCE [LARGE SCALE GENOMIC DNA]</scope>
    <source>
        <strain evidence="3 4">YIM T102</strain>
    </source>
</reference>
<keyword evidence="1" id="KW-0418">Kinase</keyword>
<evidence type="ECO:0000259" key="2">
    <source>
        <dbReference type="Pfam" id="PF13581"/>
    </source>
</evidence>
<dbReference type="PANTHER" id="PTHR35526">
    <property type="entry name" value="ANTI-SIGMA-F FACTOR RSBW-RELATED"/>
    <property type="match status" value="1"/>
</dbReference>
<organism evidence="3 4">
    <name type="scientific">Streptomyces zhihengii</name>
    <dbReference type="NCBI Taxonomy" id="1818004"/>
    <lineage>
        <taxon>Bacteria</taxon>
        <taxon>Bacillati</taxon>
        <taxon>Actinomycetota</taxon>
        <taxon>Actinomycetes</taxon>
        <taxon>Kitasatosporales</taxon>
        <taxon>Streptomycetaceae</taxon>
        <taxon>Streptomyces</taxon>
    </lineage>
</organism>
<dbReference type="Gene3D" id="3.30.565.10">
    <property type="entry name" value="Histidine kinase-like ATPase, C-terminal domain"/>
    <property type="match status" value="1"/>
</dbReference>
<keyword evidence="3" id="KW-0067">ATP-binding</keyword>
<dbReference type="GO" id="GO:0005524">
    <property type="term" value="F:ATP binding"/>
    <property type="evidence" value="ECO:0007669"/>
    <property type="project" value="UniProtKB-KW"/>
</dbReference>
<gene>
    <name evidence="3" type="ORF">JE024_35425</name>
</gene>
<keyword evidence="1" id="KW-0723">Serine/threonine-protein kinase</keyword>
<dbReference type="Pfam" id="PF13581">
    <property type="entry name" value="HATPase_c_2"/>
    <property type="match status" value="1"/>
</dbReference>
<dbReference type="InterPro" id="IPR050267">
    <property type="entry name" value="Anti-sigma-factor_SerPK"/>
</dbReference>
<evidence type="ECO:0000313" key="3">
    <source>
        <dbReference type="EMBL" id="MBM9623879.1"/>
    </source>
</evidence>
<dbReference type="Proteomes" id="UP000664109">
    <property type="component" value="Unassembled WGS sequence"/>
</dbReference>
<dbReference type="PANTHER" id="PTHR35526:SF3">
    <property type="entry name" value="ANTI-SIGMA-F FACTOR RSBW"/>
    <property type="match status" value="1"/>
</dbReference>
<dbReference type="SUPFAM" id="SSF55874">
    <property type="entry name" value="ATPase domain of HSP90 chaperone/DNA topoisomerase II/histidine kinase"/>
    <property type="match status" value="1"/>
</dbReference>
<dbReference type="InterPro" id="IPR003594">
    <property type="entry name" value="HATPase_dom"/>
</dbReference>
<keyword evidence="4" id="KW-1185">Reference proteome</keyword>
<feature type="domain" description="Histidine kinase/HSP90-like ATPase" evidence="2">
    <location>
        <begin position="22"/>
        <end position="125"/>
    </location>
</feature>
<dbReference type="InterPro" id="IPR036890">
    <property type="entry name" value="HATPase_C_sf"/>
</dbReference>